<organism evidence="2 3">
    <name type="scientific">Armillaria novae-zelandiae</name>
    <dbReference type="NCBI Taxonomy" id="153914"/>
    <lineage>
        <taxon>Eukaryota</taxon>
        <taxon>Fungi</taxon>
        <taxon>Dikarya</taxon>
        <taxon>Basidiomycota</taxon>
        <taxon>Agaricomycotina</taxon>
        <taxon>Agaricomycetes</taxon>
        <taxon>Agaricomycetidae</taxon>
        <taxon>Agaricales</taxon>
        <taxon>Marasmiineae</taxon>
        <taxon>Physalacriaceae</taxon>
        <taxon>Armillaria</taxon>
    </lineage>
</organism>
<gene>
    <name evidence="2" type="ORF">IW261DRAFT_1564114</name>
</gene>
<proteinExistence type="predicted"/>
<keyword evidence="3" id="KW-1185">Reference proteome</keyword>
<comment type="caution">
    <text evidence="2">The sequence shown here is derived from an EMBL/GenBank/DDBJ whole genome shotgun (WGS) entry which is preliminary data.</text>
</comment>
<evidence type="ECO:0000256" key="1">
    <source>
        <dbReference type="SAM" id="MobiDB-lite"/>
    </source>
</evidence>
<feature type="region of interest" description="Disordered" evidence="1">
    <location>
        <begin position="91"/>
        <end position="138"/>
    </location>
</feature>
<sequence>MRRHVASVSSHNTPKHPIASFARDLVFSCKNIASKLPASAQLDSFNQWGLCMSELTGRATLSETTSVPKVFAAKPSTVLGQKRCASILEAEGGPADEHSSAEDGDGEFESEDAPRPKSTGGKGKAMAKPMVRGGASSAITKGLRSGSLAIVLPSRPSKKAAKTQPGSVKDEPIPSLNLLRKTPATKSSHVSAGASSISEHPTVIIKNKKHLVLKAHIYEKDDPVPIKAEELDAITQAAALPSYGCAQCSSSVQNQPCLFLGWGKQCNNCEAASKSLCTFRAEPVQRYFAHKELAQCVEATPRVYVRTCIDRTSAALHVFESSANATANAARLFRACFEELSEVCAHASSSEGRALFLAWFSKITTLKTESTPLSIGSISPVCQPADVIVLISRANEAIQSADTLWKHKAGVGLETIINQCKTVCGIGSAELVIQHPTTIIGDPKVEDAVFHMKQVFERIQAEHLTTPTFKDYHTVRSFTGLQAAALHLLCLSYCPSTAKTVATSGKGKATKVPASIVVAAEEDTVMGNLDASSAPPETDPMNIDDELEIIVNRDPSSGNIVEGHKIPFPKFLKNKKAALAAQGEGWGNTWLSRLPRLLSLVKKAYEAANQARKRPCSSADFAFKDSSYTIAAADVAINNEASQSTLDTAMALVSTADHVNPSENVLRSWEADLRNDVIATTHKIEYLLKYREFVVAHHAQVVQQLESRISVPMEDTPSTLVASSSKLD</sequence>
<dbReference type="AlphaFoldDB" id="A0AA39P8D1"/>
<reference evidence="2" key="1">
    <citation type="submission" date="2023-06" db="EMBL/GenBank/DDBJ databases">
        <authorList>
            <consortium name="Lawrence Berkeley National Laboratory"/>
            <person name="Ahrendt S."/>
            <person name="Sahu N."/>
            <person name="Indic B."/>
            <person name="Wong-Bajracharya J."/>
            <person name="Merenyi Z."/>
            <person name="Ke H.-M."/>
            <person name="Monk M."/>
            <person name="Kocsube S."/>
            <person name="Drula E."/>
            <person name="Lipzen A."/>
            <person name="Balint B."/>
            <person name="Henrissat B."/>
            <person name="Andreopoulos B."/>
            <person name="Martin F.M."/>
            <person name="Harder C.B."/>
            <person name="Rigling D."/>
            <person name="Ford K.L."/>
            <person name="Foster G.D."/>
            <person name="Pangilinan J."/>
            <person name="Papanicolaou A."/>
            <person name="Barry K."/>
            <person name="LaButti K."/>
            <person name="Viragh M."/>
            <person name="Koriabine M."/>
            <person name="Yan M."/>
            <person name="Riley R."/>
            <person name="Champramary S."/>
            <person name="Plett K.L."/>
            <person name="Tsai I.J."/>
            <person name="Slot J."/>
            <person name="Sipos G."/>
            <person name="Plett J."/>
            <person name="Nagy L.G."/>
            <person name="Grigoriev I.V."/>
        </authorList>
    </citation>
    <scope>NUCLEOTIDE SEQUENCE</scope>
    <source>
        <strain evidence="2">ICMP 16352</strain>
    </source>
</reference>
<accession>A0AA39P8D1</accession>
<dbReference type="Proteomes" id="UP001175227">
    <property type="component" value="Unassembled WGS sequence"/>
</dbReference>
<feature type="compositionally biased region" description="Acidic residues" evidence="1">
    <location>
        <begin position="102"/>
        <end position="111"/>
    </location>
</feature>
<name>A0AA39P8D1_9AGAR</name>
<dbReference type="EMBL" id="JAUEPR010000011">
    <property type="protein sequence ID" value="KAK0479478.1"/>
    <property type="molecule type" value="Genomic_DNA"/>
</dbReference>
<feature type="region of interest" description="Disordered" evidence="1">
    <location>
        <begin position="154"/>
        <end position="174"/>
    </location>
</feature>
<protein>
    <submittedName>
        <fullName evidence="2">Uncharacterized protein</fullName>
    </submittedName>
</protein>
<evidence type="ECO:0000313" key="3">
    <source>
        <dbReference type="Proteomes" id="UP001175227"/>
    </source>
</evidence>
<evidence type="ECO:0000313" key="2">
    <source>
        <dbReference type="EMBL" id="KAK0479478.1"/>
    </source>
</evidence>